<name>I2H9B1_HENB6</name>
<evidence type="ECO:0000259" key="2">
    <source>
        <dbReference type="Pfam" id="PF13259"/>
    </source>
</evidence>
<dbReference type="RefSeq" id="XP_004182482.1">
    <property type="nucleotide sequence ID" value="XM_004182434.1"/>
</dbReference>
<dbReference type="InParanoid" id="I2H9B1"/>
<dbReference type="HOGENOM" id="CLU_092540_0_0_1"/>
<feature type="region of interest" description="Disordered" evidence="1">
    <location>
        <begin position="69"/>
        <end position="112"/>
    </location>
</feature>
<gene>
    <name evidence="3" type="primary">TBLA0I03080</name>
    <name evidence="3" type="ORF">TBLA_0I03080</name>
</gene>
<dbReference type="OrthoDB" id="5576875at2759"/>
<dbReference type="Pfam" id="PF13259">
    <property type="entry name" value="clamp_Gag1-like"/>
    <property type="match status" value="1"/>
</dbReference>
<dbReference type="GeneID" id="14498140"/>
<feature type="domain" description="Gag1-like clamp" evidence="2">
    <location>
        <begin position="158"/>
        <end position="256"/>
    </location>
</feature>
<evidence type="ECO:0000313" key="4">
    <source>
        <dbReference type="Proteomes" id="UP000002866"/>
    </source>
</evidence>
<dbReference type="PANTHER" id="PTHR28065">
    <property type="entry name" value="FREQUENIN"/>
    <property type="match status" value="1"/>
</dbReference>
<keyword evidence="4" id="KW-1185">Reference proteome</keyword>
<protein>
    <recommendedName>
        <fullName evidence="2">Gag1-like clamp domain-containing protein</fullName>
    </recommendedName>
</protein>
<organism evidence="3 4">
    <name type="scientific">Henningerozyma blattae (strain ATCC 34711 / CBS 6284 / DSM 70876 / NBRC 10599 / NRRL Y-10934 / UCD 77-7)</name>
    <name type="common">Yeast</name>
    <name type="synonym">Tetrapisispora blattae</name>
    <dbReference type="NCBI Taxonomy" id="1071380"/>
    <lineage>
        <taxon>Eukaryota</taxon>
        <taxon>Fungi</taxon>
        <taxon>Dikarya</taxon>
        <taxon>Ascomycota</taxon>
        <taxon>Saccharomycotina</taxon>
        <taxon>Saccharomycetes</taxon>
        <taxon>Saccharomycetales</taxon>
        <taxon>Saccharomycetaceae</taxon>
        <taxon>Henningerozyma</taxon>
    </lineage>
</organism>
<dbReference type="AlphaFoldDB" id="I2H9B1"/>
<dbReference type="Proteomes" id="UP000002866">
    <property type="component" value="Chromosome 9"/>
</dbReference>
<dbReference type="PANTHER" id="PTHR28065:SF1">
    <property type="entry name" value="DUF4050 DOMAIN-CONTAINING PROTEIN"/>
    <property type="match status" value="1"/>
</dbReference>
<dbReference type="STRING" id="1071380.I2H9B1"/>
<reference evidence="3 4" key="1">
    <citation type="journal article" date="2011" name="Proc. Natl. Acad. Sci. U.S.A.">
        <title>Evolutionary erosion of yeast sex chromosomes by mating-type switching accidents.</title>
        <authorList>
            <person name="Gordon J.L."/>
            <person name="Armisen D."/>
            <person name="Proux-Wera E."/>
            <person name="Oheigeartaigh S.S."/>
            <person name="Byrne K.P."/>
            <person name="Wolfe K.H."/>
        </authorList>
    </citation>
    <scope>NUCLEOTIDE SEQUENCE [LARGE SCALE GENOMIC DNA]</scope>
    <source>
        <strain evidence="4">ATCC 34711 / CBS 6284 / DSM 70876 / NBRC 10599 / NRRL Y-10934 / UCD 77-7</strain>
    </source>
</reference>
<feature type="compositionally biased region" description="Low complexity" evidence="1">
    <location>
        <begin position="69"/>
        <end position="101"/>
    </location>
</feature>
<accession>I2H9B1</accession>
<feature type="region of interest" description="Disordered" evidence="1">
    <location>
        <begin position="125"/>
        <end position="147"/>
    </location>
</feature>
<dbReference type="InterPro" id="IPR053274">
    <property type="entry name" value="Fluconazole_resistance"/>
</dbReference>
<feature type="compositionally biased region" description="Acidic residues" evidence="1">
    <location>
        <begin position="133"/>
        <end position="143"/>
    </location>
</feature>
<dbReference type="InterPro" id="IPR025124">
    <property type="entry name" value="Gag1-like_clamp"/>
</dbReference>
<proteinExistence type="predicted"/>
<dbReference type="KEGG" id="tbl:TBLA_0I03080"/>
<evidence type="ECO:0000256" key="1">
    <source>
        <dbReference type="SAM" id="MobiDB-lite"/>
    </source>
</evidence>
<dbReference type="EMBL" id="HE806324">
    <property type="protein sequence ID" value="CCH62963.1"/>
    <property type="molecule type" value="Genomic_DNA"/>
</dbReference>
<dbReference type="eggNOG" id="ENOG502S6I5">
    <property type="taxonomic scope" value="Eukaryota"/>
</dbReference>
<sequence>MGFFRKVSHHTLEELDEKQSNTLESKQVDALFLPSGTTSPNISKTNTSNKQKSIRNLKFKKSSLSIKTNNTSLSTNQQTRLEMNSSNDNTTSNTTMTSHSNKSLNIPNSKNNTYLNVNPFLLNYTTNSNGNDDRDDDRDDDDDTTHYTNSLTFATYDSVKESRKLRKESEKNGVPFINANEVWIKRRNLWTTKSSNCIDSEVLEKRNKVFETIPPGYYSRVYKKLVVDDKPLLEPLNLQNAIRVIDAGWTETKKWDNASKGLC</sequence>
<evidence type="ECO:0000313" key="3">
    <source>
        <dbReference type="EMBL" id="CCH62963.1"/>
    </source>
</evidence>
<feature type="compositionally biased region" description="Polar residues" evidence="1">
    <location>
        <begin position="102"/>
        <end position="112"/>
    </location>
</feature>